<dbReference type="InterPro" id="IPR043502">
    <property type="entry name" value="DNA/RNA_pol_sf"/>
</dbReference>
<evidence type="ECO:0000313" key="4">
    <source>
        <dbReference type="Proteomes" id="UP001144256"/>
    </source>
</evidence>
<keyword evidence="3" id="KW-0548">Nucleotidyltransferase</keyword>
<dbReference type="EMBL" id="BRLB01000001">
    <property type="protein sequence ID" value="GKX27735.1"/>
    <property type="molecule type" value="Genomic_DNA"/>
</dbReference>
<keyword evidence="3" id="KW-0808">Transferase</keyword>
<name>A0A9W6DD91_9FIRM</name>
<sequence length="469" mass="54923">MKDTKKCEEGRQLHTEDYSRESKVELDGNEKVPSISLTSDRKQNDESVYDSRLLEKILDKDNMNKAFKRVKSNKGSHGIDKLTIDELLEYLQKHGDKVKQSIMEGSYIPKPVRRVEIPKDNKKMRKLGIPTVVDRVIQQSITQVLSPIFEKTFSEYSYGFRPGRSCHDALKKCKEYINDGYNWAVDMDLKAYFDTVNHDKLMGLVYKEVKDKRVLSLIRKYLQAGVMINDVVNKTAKGVPQGGNLSPLLSNIMLNELDKELELRGLRFVRYADDCNIYVKSRKAANRVMESITRYIEGKLKLTVNKEKSTVGRPWKLKFLGYSFYNVKGGVEFRVHEKSVKKLKQKIKYLTGRSRIGNIKSTYIKLKQVIVGWINYFKMAKMKNKMQMLDEWLRRRIRMCYWKQWKKIKTKFKNLQRLGIDKYKAWEFANTRKGYWRIASSPILHRTITNARLKKSGLVSLTETYARVC</sequence>
<reference evidence="3" key="1">
    <citation type="submission" date="2022-06" db="EMBL/GenBank/DDBJ databases">
        <title>Vallitalea longa sp. nov., an anaerobic bacterium isolated from marine sediment.</title>
        <authorList>
            <person name="Hirano S."/>
            <person name="Terahara T."/>
            <person name="Mori K."/>
            <person name="Hamada M."/>
            <person name="Matsumoto R."/>
            <person name="Kobayashi T."/>
        </authorList>
    </citation>
    <scope>NUCLEOTIDE SEQUENCE</scope>
    <source>
        <strain evidence="3">SH18-1</strain>
    </source>
</reference>
<dbReference type="SUPFAM" id="SSF56672">
    <property type="entry name" value="DNA/RNA polymerases"/>
    <property type="match status" value="1"/>
</dbReference>
<dbReference type="AlphaFoldDB" id="A0A9W6DD91"/>
<dbReference type="GO" id="GO:0003964">
    <property type="term" value="F:RNA-directed DNA polymerase activity"/>
    <property type="evidence" value="ECO:0007669"/>
    <property type="project" value="UniProtKB-KW"/>
</dbReference>
<protein>
    <submittedName>
        <fullName evidence="3">Group II intron reverse transcriptase/maturase</fullName>
    </submittedName>
</protein>
<dbReference type="NCBIfam" id="TIGR04416">
    <property type="entry name" value="group_II_RT_mat"/>
    <property type="match status" value="1"/>
</dbReference>
<organism evidence="3 4">
    <name type="scientific">Vallitalea longa</name>
    <dbReference type="NCBI Taxonomy" id="2936439"/>
    <lineage>
        <taxon>Bacteria</taxon>
        <taxon>Bacillati</taxon>
        <taxon>Bacillota</taxon>
        <taxon>Clostridia</taxon>
        <taxon>Lachnospirales</taxon>
        <taxon>Vallitaleaceae</taxon>
        <taxon>Vallitalea</taxon>
    </lineage>
</organism>
<feature type="region of interest" description="Disordered" evidence="1">
    <location>
        <begin position="1"/>
        <end position="43"/>
    </location>
</feature>
<dbReference type="Proteomes" id="UP001144256">
    <property type="component" value="Unassembled WGS sequence"/>
</dbReference>
<comment type="caution">
    <text evidence="3">The sequence shown here is derived from an EMBL/GenBank/DDBJ whole genome shotgun (WGS) entry which is preliminary data.</text>
</comment>
<evidence type="ECO:0000259" key="2">
    <source>
        <dbReference type="PROSITE" id="PS50878"/>
    </source>
</evidence>
<feature type="compositionally biased region" description="Basic and acidic residues" evidence="1">
    <location>
        <begin position="1"/>
        <end position="30"/>
    </location>
</feature>
<dbReference type="Pfam" id="PF00078">
    <property type="entry name" value="RVT_1"/>
    <property type="match status" value="1"/>
</dbReference>
<dbReference type="InterPro" id="IPR030931">
    <property type="entry name" value="Group_II_RT_mat"/>
</dbReference>
<keyword evidence="3" id="KW-0695">RNA-directed DNA polymerase</keyword>
<proteinExistence type="predicted"/>
<dbReference type="InterPro" id="IPR013597">
    <property type="entry name" value="Mat_intron_G2"/>
</dbReference>
<dbReference type="PROSITE" id="PS50878">
    <property type="entry name" value="RT_POL"/>
    <property type="match status" value="1"/>
</dbReference>
<keyword evidence="4" id="KW-1185">Reference proteome</keyword>
<dbReference type="PANTHER" id="PTHR34047:SF8">
    <property type="entry name" value="PROTEIN YKFC"/>
    <property type="match status" value="1"/>
</dbReference>
<evidence type="ECO:0000256" key="1">
    <source>
        <dbReference type="SAM" id="MobiDB-lite"/>
    </source>
</evidence>
<dbReference type="CDD" id="cd01651">
    <property type="entry name" value="RT_G2_intron"/>
    <property type="match status" value="1"/>
</dbReference>
<dbReference type="InterPro" id="IPR000477">
    <property type="entry name" value="RT_dom"/>
</dbReference>
<feature type="domain" description="Reverse transcriptase" evidence="2">
    <location>
        <begin position="96"/>
        <end position="324"/>
    </location>
</feature>
<evidence type="ECO:0000313" key="3">
    <source>
        <dbReference type="EMBL" id="GKX27735.1"/>
    </source>
</evidence>
<gene>
    <name evidence="3" type="ORF">SH1V18_02150</name>
</gene>
<dbReference type="Pfam" id="PF08388">
    <property type="entry name" value="GIIM"/>
    <property type="match status" value="1"/>
</dbReference>
<accession>A0A9W6DD91</accession>
<dbReference type="RefSeq" id="WP_281811348.1">
    <property type="nucleotide sequence ID" value="NZ_BRLB01000001.1"/>
</dbReference>
<dbReference type="InterPro" id="IPR051083">
    <property type="entry name" value="GrpII_Intron_Splice-Mob/Def"/>
</dbReference>
<dbReference type="PANTHER" id="PTHR34047">
    <property type="entry name" value="NUCLEAR INTRON MATURASE 1, MITOCHONDRIAL-RELATED"/>
    <property type="match status" value="1"/>
</dbReference>